<organism evidence="3 4">
    <name type="scientific">Granulicella mallensis</name>
    <dbReference type="NCBI Taxonomy" id="940614"/>
    <lineage>
        <taxon>Bacteria</taxon>
        <taxon>Pseudomonadati</taxon>
        <taxon>Acidobacteriota</taxon>
        <taxon>Terriglobia</taxon>
        <taxon>Terriglobales</taxon>
        <taxon>Acidobacteriaceae</taxon>
        <taxon>Granulicella</taxon>
    </lineage>
</organism>
<feature type="chain" id="PRO_5031495749" description="FecR protein" evidence="2">
    <location>
        <begin position="34"/>
        <end position="606"/>
    </location>
</feature>
<evidence type="ECO:0000256" key="1">
    <source>
        <dbReference type="SAM" id="MobiDB-lite"/>
    </source>
</evidence>
<feature type="compositionally biased region" description="Polar residues" evidence="1">
    <location>
        <begin position="482"/>
        <end position="504"/>
    </location>
</feature>
<gene>
    <name evidence="3" type="ORF">HDF15_002329</name>
</gene>
<dbReference type="AlphaFoldDB" id="A0A7W7ZPW3"/>
<evidence type="ECO:0000256" key="2">
    <source>
        <dbReference type="SAM" id="SignalP"/>
    </source>
</evidence>
<dbReference type="PANTHER" id="PTHR38731:SF3">
    <property type="entry name" value="BLL6125 PROTEIN"/>
    <property type="match status" value="1"/>
</dbReference>
<sequence>MPSTQRFSLSLPKSRRVWPLAFALFLAPMAVQAQEAQIAPPPQDTVDTAQPDPPSVVARISVLNGNVSLQPASVTDFTPAGLNYPLTTGDRLYTDNGADAELETGQVSVRLGSQTDLTVTAMTDQLEQFGLAQGSVHLRTFTLDQGTTLELDTPNAAVTVLGAGDVRIDVNPDTDTAVFTLLAGQAQVEAQGFRQTLQPGESLQLTGANPVTPQEVERTQPDDLDSFSAERDDSYQDAASSEEAYVDPNTIGAEDLNGYGDWDNSSADGGPVWYPAGVAVDWQPYRNGRWAWIAPWGWTWVEAEPWGFAPFHYGRWARFGNRWGWSPGPRETGPRVRRPVYAPALVMFVGGAGVTAWFPLGPHEHYEPWYHASVRYQNRVNENLAGNGAAAFYNPHGNGSGQPSNANRVYVNRQIATVAMPQQSFASGQPVARNALRTLPPQLASAPLLSHPQVTPTREIVASIPARAVPRQIARPVLETRVPQSQPVSSPATSSASEVYTTGGKQPVSPSHEGANNSELHAAPAARPLVNRAVPPPPSPSFEQQRQAMENTEPGRPLSPRQMDNVRENRPVGLPQQQAPHFAPPPPHPMPQPVVHAAPAPISGKH</sequence>
<feature type="compositionally biased region" description="Low complexity" evidence="1">
    <location>
        <begin position="593"/>
        <end position="606"/>
    </location>
</feature>
<feature type="region of interest" description="Disordered" evidence="1">
    <location>
        <begin position="475"/>
        <end position="518"/>
    </location>
</feature>
<comment type="caution">
    <text evidence="3">The sequence shown here is derived from an EMBL/GenBank/DDBJ whole genome shotgun (WGS) entry which is preliminary data.</text>
</comment>
<evidence type="ECO:0000313" key="3">
    <source>
        <dbReference type="EMBL" id="MBB5063981.1"/>
    </source>
</evidence>
<feature type="region of interest" description="Disordered" evidence="1">
    <location>
        <begin position="530"/>
        <end position="606"/>
    </location>
</feature>
<evidence type="ECO:0008006" key="5">
    <source>
        <dbReference type="Google" id="ProtNLM"/>
    </source>
</evidence>
<reference evidence="3 4" key="1">
    <citation type="submission" date="2020-08" db="EMBL/GenBank/DDBJ databases">
        <title>Genomic Encyclopedia of Type Strains, Phase IV (KMG-V): Genome sequencing to study the core and pangenomes of soil and plant-associated prokaryotes.</title>
        <authorList>
            <person name="Whitman W."/>
        </authorList>
    </citation>
    <scope>NUCLEOTIDE SEQUENCE [LARGE SCALE GENOMIC DNA]</scope>
    <source>
        <strain evidence="3 4">X5P3</strain>
    </source>
</reference>
<feature type="signal peptide" evidence="2">
    <location>
        <begin position="1"/>
        <end position="33"/>
    </location>
</feature>
<dbReference type="PANTHER" id="PTHR38731">
    <property type="entry name" value="LIPL45-RELATED LIPOPROTEIN-RELATED"/>
    <property type="match status" value="1"/>
</dbReference>
<accession>A0A7W7ZPW3</accession>
<dbReference type="EMBL" id="JACHIO010000008">
    <property type="protein sequence ID" value="MBB5063981.1"/>
    <property type="molecule type" value="Genomic_DNA"/>
</dbReference>
<name>A0A7W7ZPW3_9BACT</name>
<evidence type="ECO:0000313" key="4">
    <source>
        <dbReference type="Proteomes" id="UP000584867"/>
    </source>
</evidence>
<keyword evidence="2" id="KW-0732">Signal</keyword>
<dbReference type="Proteomes" id="UP000584867">
    <property type="component" value="Unassembled WGS sequence"/>
</dbReference>
<dbReference type="RefSeq" id="WP_184255541.1">
    <property type="nucleotide sequence ID" value="NZ_JACHIO010000008.1"/>
</dbReference>
<dbReference type="Gene3D" id="2.60.120.1440">
    <property type="match status" value="1"/>
</dbReference>
<proteinExistence type="predicted"/>
<feature type="compositionally biased region" description="Polar residues" evidence="1">
    <location>
        <begin position="541"/>
        <end position="550"/>
    </location>
</feature>
<dbReference type="Pfam" id="PF20245">
    <property type="entry name" value="DUF6600"/>
    <property type="match status" value="1"/>
</dbReference>
<protein>
    <recommendedName>
        <fullName evidence="5">FecR protein</fullName>
    </recommendedName>
</protein>
<feature type="region of interest" description="Disordered" evidence="1">
    <location>
        <begin position="199"/>
        <end position="242"/>
    </location>
</feature>
<feature type="compositionally biased region" description="Polar residues" evidence="1">
    <location>
        <begin position="199"/>
        <end position="212"/>
    </location>
</feature>
<dbReference type="InterPro" id="IPR046535">
    <property type="entry name" value="DUF6600"/>
</dbReference>
<feature type="compositionally biased region" description="Pro residues" evidence="1">
    <location>
        <begin position="582"/>
        <end position="592"/>
    </location>
</feature>